<keyword evidence="2 5" id="KW-0689">Ribosomal protein</keyword>
<evidence type="ECO:0000256" key="4">
    <source>
        <dbReference type="ARBA" id="ARBA00035204"/>
    </source>
</evidence>
<comment type="similarity">
    <text evidence="1 5">Belongs to the universal ribosomal protein uL29 family.</text>
</comment>
<dbReference type="InterPro" id="IPR001854">
    <property type="entry name" value="Ribosomal_uL29"/>
</dbReference>
<keyword evidence="6" id="KW-0175">Coiled coil</keyword>
<evidence type="ECO:0000256" key="2">
    <source>
        <dbReference type="ARBA" id="ARBA00022980"/>
    </source>
</evidence>
<evidence type="ECO:0000313" key="7">
    <source>
        <dbReference type="EMBL" id="OGD01894.1"/>
    </source>
</evidence>
<dbReference type="Proteomes" id="UP000178993">
    <property type="component" value="Unassembled WGS sequence"/>
</dbReference>
<dbReference type="Gene3D" id="1.10.287.310">
    <property type="match status" value="1"/>
</dbReference>
<protein>
    <recommendedName>
        <fullName evidence="4 5">Large ribosomal subunit protein uL29</fullName>
    </recommendedName>
</protein>
<reference evidence="7 8" key="1">
    <citation type="journal article" date="2016" name="Nat. Commun.">
        <title>Thousands of microbial genomes shed light on interconnected biogeochemical processes in an aquifer system.</title>
        <authorList>
            <person name="Anantharaman K."/>
            <person name="Brown C.T."/>
            <person name="Hug L.A."/>
            <person name="Sharon I."/>
            <person name="Castelle C.J."/>
            <person name="Probst A.J."/>
            <person name="Thomas B.C."/>
            <person name="Singh A."/>
            <person name="Wilkins M.J."/>
            <person name="Karaoz U."/>
            <person name="Brodie E.L."/>
            <person name="Williams K.H."/>
            <person name="Hubbard S.S."/>
            <person name="Banfield J.F."/>
        </authorList>
    </citation>
    <scope>NUCLEOTIDE SEQUENCE [LARGE SCALE GENOMIC DNA]</scope>
</reference>
<dbReference type="GO" id="GO:0003735">
    <property type="term" value="F:structural constituent of ribosome"/>
    <property type="evidence" value="ECO:0007669"/>
    <property type="project" value="InterPro"/>
</dbReference>
<sequence>MAEKKNTKKKLDLAGMTVEELQAEAKKIKIELDKLRFEKSSAKSRNLKRKYYLRKQLARVLTELNAKLFKRGTILKSV</sequence>
<evidence type="ECO:0000256" key="6">
    <source>
        <dbReference type="SAM" id="Coils"/>
    </source>
</evidence>
<dbReference type="GO" id="GO:0006412">
    <property type="term" value="P:translation"/>
    <property type="evidence" value="ECO:0007669"/>
    <property type="project" value="UniProtKB-UniRule"/>
</dbReference>
<dbReference type="GO" id="GO:1990904">
    <property type="term" value="C:ribonucleoprotein complex"/>
    <property type="evidence" value="ECO:0007669"/>
    <property type="project" value="UniProtKB-KW"/>
</dbReference>
<dbReference type="InterPro" id="IPR036049">
    <property type="entry name" value="Ribosomal_uL29_sf"/>
</dbReference>
<evidence type="ECO:0000313" key="8">
    <source>
        <dbReference type="Proteomes" id="UP000178993"/>
    </source>
</evidence>
<evidence type="ECO:0000256" key="5">
    <source>
        <dbReference type="HAMAP-Rule" id="MF_00374"/>
    </source>
</evidence>
<organism evidence="7 8">
    <name type="scientific">Candidatus Amesbacteria bacterium RIFCSPHIGHO2_12_FULL_48_14</name>
    <dbReference type="NCBI Taxonomy" id="1797257"/>
    <lineage>
        <taxon>Bacteria</taxon>
        <taxon>Candidatus Amesiibacteriota</taxon>
    </lineage>
</organism>
<comment type="caution">
    <text evidence="7">The sequence shown here is derived from an EMBL/GenBank/DDBJ whole genome shotgun (WGS) entry which is preliminary data.</text>
</comment>
<dbReference type="SUPFAM" id="SSF46561">
    <property type="entry name" value="Ribosomal protein L29 (L29p)"/>
    <property type="match status" value="1"/>
</dbReference>
<dbReference type="Pfam" id="PF00831">
    <property type="entry name" value="Ribosomal_L29"/>
    <property type="match status" value="1"/>
</dbReference>
<dbReference type="HAMAP" id="MF_00374">
    <property type="entry name" value="Ribosomal_uL29"/>
    <property type="match status" value="1"/>
</dbReference>
<dbReference type="AlphaFoldDB" id="A0A1F4Z8Y8"/>
<dbReference type="NCBIfam" id="TIGR00012">
    <property type="entry name" value="L29"/>
    <property type="match status" value="1"/>
</dbReference>
<dbReference type="EMBL" id="MEXL01000036">
    <property type="protein sequence ID" value="OGD01894.1"/>
    <property type="molecule type" value="Genomic_DNA"/>
</dbReference>
<proteinExistence type="inferred from homology"/>
<name>A0A1F4Z8Y8_9BACT</name>
<evidence type="ECO:0000256" key="1">
    <source>
        <dbReference type="ARBA" id="ARBA00009254"/>
    </source>
</evidence>
<evidence type="ECO:0000256" key="3">
    <source>
        <dbReference type="ARBA" id="ARBA00023274"/>
    </source>
</evidence>
<dbReference type="GO" id="GO:0005840">
    <property type="term" value="C:ribosome"/>
    <property type="evidence" value="ECO:0007669"/>
    <property type="project" value="UniProtKB-KW"/>
</dbReference>
<accession>A0A1F4Z8Y8</accession>
<keyword evidence="3 5" id="KW-0687">Ribonucleoprotein</keyword>
<feature type="coiled-coil region" evidence="6">
    <location>
        <begin position="4"/>
        <end position="38"/>
    </location>
</feature>
<gene>
    <name evidence="5" type="primary">rpmC</name>
    <name evidence="7" type="ORF">A3E17_04425</name>
</gene>